<feature type="domain" description="Aconitase/3-isopropylmalate dehydratase large subunit alpha/beta/alpha" evidence="4">
    <location>
        <begin position="284"/>
        <end position="407"/>
    </location>
</feature>
<dbReference type="SUPFAM" id="SSF53732">
    <property type="entry name" value="Aconitase iron-sulfur domain"/>
    <property type="match status" value="1"/>
</dbReference>
<dbReference type="OrthoDB" id="9764318at2"/>
<evidence type="ECO:0000259" key="5">
    <source>
        <dbReference type="Pfam" id="PF00694"/>
    </source>
</evidence>
<dbReference type="PANTHER" id="PTHR43160:SF3">
    <property type="entry name" value="ACONITATE HYDRATASE, MITOCHONDRIAL"/>
    <property type="match status" value="1"/>
</dbReference>
<dbReference type="GO" id="GO:0006099">
    <property type="term" value="P:tricarboxylic acid cycle"/>
    <property type="evidence" value="ECO:0007669"/>
    <property type="project" value="TreeGrafter"/>
</dbReference>
<dbReference type="PANTHER" id="PTHR43160">
    <property type="entry name" value="ACONITATE HYDRATASE B"/>
    <property type="match status" value="1"/>
</dbReference>
<dbReference type="NCBIfam" id="TIGR01342">
    <property type="entry name" value="acon_putative"/>
    <property type="match status" value="1"/>
</dbReference>
<dbReference type="GO" id="GO:0003994">
    <property type="term" value="F:aconitate hydratase activity"/>
    <property type="evidence" value="ECO:0007669"/>
    <property type="project" value="TreeGrafter"/>
</dbReference>
<dbReference type="AlphaFoldDB" id="B2IHN6"/>
<reference evidence="6 7" key="2">
    <citation type="journal article" date="2010" name="J. Bacteriol.">
        <title>Complete genome sequence of Beijerinckia indica subsp. indica.</title>
        <authorList>
            <person name="Tamas I."/>
            <person name="Dedysh S.N."/>
            <person name="Liesack W."/>
            <person name="Stott M.B."/>
            <person name="Alam M."/>
            <person name="Murrell J.C."/>
            <person name="Dunfield P.F."/>
        </authorList>
    </citation>
    <scope>NUCLEOTIDE SEQUENCE [LARGE SCALE GENOMIC DNA]</scope>
    <source>
        <strain evidence="7">ATCC 9039 / DSM 1715 / NCIMB 8712</strain>
    </source>
</reference>
<dbReference type="eggNOG" id="COG1048">
    <property type="taxonomic scope" value="Bacteria"/>
</dbReference>
<organism evidence="6 7">
    <name type="scientific">Beijerinckia indica subsp. indica (strain ATCC 9039 / DSM 1715 / NCIMB 8712)</name>
    <dbReference type="NCBI Taxonomy" id="395963"/>
    <lineage>
        <taxon>Bacteria</taxon>
        <taxon>Pseudomonadati</taxon>
        <taxon>Pseudomonadota</taxon>
        <taxon>Alphaproteobacteria</taxon>
        <taxon>Hyphomicrobiales</taxon>
        <taxon>Beijerinckiaceae</taxon>
        <taxon>Beijerinckia</taxon>
    </lineage>
</organism>
<dbReference type="Gene3D" id="3.20.19.10">
    <property type="entry name" value="Aconitase, domain 4"/>
    <property type="match status" value="1"/>
</dbReference>
<dbReference type="InterPro" id="IPR000573">
    <property type="entry name" value="AconitaseA/IPMdHydase_ssu_swvl"/>
</dbReference>
<dbReference type="Pfam" id="PF00694">
    <property type="entry name" value="Aconitase_C"/>
    <property type="match status" value="1"/>
</dbReference>
<dbReference type="GO" id="GO:0046872">
    <property type="term" value="F:metal ion binding"/>
    <property type="evidence" value="ECO:0007669"/>
    <property type="project" value="UniProtKB-KW"/>
</dbReference>
<feature type="domain" description="Aconitase A/isopropylmalate dehydratase small subunit swivel" evidence="5">
    <location>
        <begin position="525"/>
        <end position="577"/>
    </location>
</feature>
<dbReference type="EMBL" id="CP001016">
    <property type="protein sequence ID" value="ACB94557.1"/>
    <property type="molecule type" value="Genomic_DNA"/>
</dbReference>
<dbReference type="InterPro" id="IPR006250">
    <property type="entry name" value="Aconitase_put"/>
</dbReference>
<dbReference type="Proteomes" id="UP000001695">
    <property type="component" value="Chromosome"/>
</dbReference>
<dbReference type="NCBIfam" id="NF005558">
    <property type="entry name" value="PRK07229.1"/>
    <property type="match status" value="1"/>
</dbReference>
<gene>
    <name evidence="6" type="ordered locus">Bind_0908</name>
</gene>
<dbReference type="InterPro" id="IPR050926">
    <property type="entry name" value="Aconitase/IPM_isomerase"/>
</dbReference>
<proteinExistence type="predicted"/>
<protein>
    <submittedName>
        <fullName evidence="6">Aconitate hydratase</fullName>
    </submittedName>
</protein>
<keyword evidence="2" id="KW-0408">Iron</keyword>
<dbReference type="Gene3D" id="3.30.499.10">
    <property type="entry name" value="Aconitase, domain 3"/>
    <property type="match status" value="2"/>
</dbReference>
<keyword evidence="7" id="KW-1185">Reference proteome</keyword>
<keyword evidence="1" id="KW-0479">Metal-binding</keyword>
<evidence type="ECO:0000259" key="4">
    <source>
        <dbReference type="Pfam" id="PF00330"/>
    </source>
</evidence>
<evidence type="ECO:0000256" key="3">
    <source>
        <dbReference type="ARBA" id="ARBA00023014"/>
    </source>
</evidence>
<feature type="domain" description="Aconitase/3-isopropylmalate dehydratase large subunit alpha/beta/alpha" evidence="4">
    <location>
        <begin position="11"/>
        <end position="283"/>
    </location>
</feature>
<dbReference type="InterPro" id="IPR001030">
    <property type="entry name" value="Acoase/IPM_deHydtase_lsu_aba"/>
</dbReference>
<dbReference type="KEGG" id="bid:Bind_0908"/>
<dbReference type="GO" id="GO:0005829">
    <property type="term" value="C:cytosol"/>
    <property type="evidence" value="ECO:0007669"/>
    <property type="project" value="TreeGrafter"/>
</dbReference>
<evidence type="ECO:0000313" key="6">
    <source>
        <dbReference type="EMBL" id="ACB94557.1"/>
    </source>
</evidence>
<dbReference type="GO" id="GO:0051539">
    <property type="term" value="F:4 iron, 4 sulfur cluster binding"/>
    <property type="evidence" value="ECO:0007669"/>
    <property type="project" value="TreeGrafter"/>
</dbReference>
<dbReference type="STRING" id="395963.Bind_0908"/>
<dbReference type="InterPro" id="IPR015931">
    <property type="entry name" value="Acnase/IPM_dHydase_lsu_aba_1/3"/>
</dbReference>
<dbReference type="InterPro" id="IPR015928">
    <property type="entry name" value="Aconitase/3IPM_dehydase_swvl"/>
</dbReference>
<dbReference type="PRINTS" id="PR00415">
    <property type="entry name" value="ACONITASE"/>
</dbReference>
<evidence type="ECO:0000256" key="2">
    <source>
        <dbReference type="ARBA" id="ARBA00023004"/>
    </source>
</evidence>
<evidence type="ECO:0000313" key="7">
    <source>
        <dbReference type="Proteomes" id="UP000001695"/>
    </source>
</evidence>
<name>B2IHN6_BEII9</name>
<dbReference type="SUPFAM" id="SSF52016">
    <property type="entry name" value="LeuD/IlvD-like"/>
    <property type="match status" value="1"/>
</dbReference>
<sequence length="668" mass="71941">MAQNVSQKLIGSHLVDGVMNPGAPITLRIDQTLTQDATGTLVMLTLEAMELDHVKTEVSVQYVDHNLLQIDNLNADDHLFLESACRRFGIWYSRPGNGISHVVHMERFGRPGKSLLGSDSHTPAAGSLSMLAIGAGGLDVALAMAGEPYPTAMPRIFGVELKGALPDWVSAKDVILEMLRRHGVSGGVGKIIEYYGPGLDCLSAMDRHVIANMGAELGATTTVFPSDEETKKFLEARGRGRDWCAIAADPGCEYDDHDEIDLSKLEPLIAQPSSPGNVVAVKDIEGEDIYQAYIGSSANPGWRDFAVAAEIVRGKSIPAHVSFDVNPTSRQGLEILVADGHLNDLLVAGARIHQTGCNGCIGMGQAPAIGKNSLRTTPRNFPGRSGTEEDAVFLCSPETAAASALTGKITDPRSLSMSYPRLREAESIAMTSSLIASPLSFEEARRVTLVKGPNIRSLPTLDPLPDSLDLPILLKMGDNVSTDEIMPAGAKVLPYRSNIEKIATFSFERIDETYVERTRTVPGHAVIAGRNYGQGSSREHAAVGPRSLGLRLVLAKSFARIHRQNLINYGVLPLVFVEPKDYDSLEKDDVLAVRDLRRILEKGDEVVALESKGATKGVILARHGLTPKQIEIILAGGVTNLRRNASKLPPTEGAGTQRIIEHDALIVH</sequence>
<accession>B2IHN6</accession>
<evidence type="ECO:0000256" key="1">
    <source>
        <dbReference type="ARBA" id="ARBA00022723"/>
    </source>
</evidence>
<dbReference type="Pfam" id="PF00330">
    <property type="entry name" value="Aconitase"/>
    <property type="match status" value="2"/>
</dbReference>
<dbReference type="InterPro" id="IPR036008">
    <property type="entry name" value="Aconitase_4Fe-4S_dom"/>
</dbReference>
<reference evidence="7" key="1">
    <citation type="submission" date="2008-03" db="EMBL/GenBank/DDBJ databases">
        <title>Complete sequence of chromosome of Beijerinckia indica subsp. indica ATCC 9039.</title>
        <authorList>
            <consortium name="US DOE Joint Genome Institute"/>
            <person name="Copeland A."/>
            <person name="Lucas S."/>
            <person name="Lapidus A."/>
            <person name="Glavina del Rio T."/>
            <person name="Dalin E."/>
            <person name="Tice H."/>
            <person name="Bruce D."/>
            <person name="Goodwin L."/>
            <person name="Pitluck S."/>
            <person name="LaButti K."/>
            <person name="Schmutz J."/>
            <person name="Larimer F."/>
            <person name="Land M."/>
            <person name="Hauser L."/>
            <person name="Kyrpides N."/>
            <person name="Mikhailova N."/>
            <person name="Dunfield P.F."/>
            <person name="Dedysh S.N."/>
            <person name="Liesack W."/>
            <person name="Saw J.H."/>
            <person name="Alam M."/>
            <person name="Chen Y."/>
            <person name="Murrell J.C."/>
            <person name="Richardson P."/>
        </authorList>
    </citation>
    <scope>NUCLEOTIDE SEQUENCE [LARGE SCALE GENOMIC DNA]</scope>
    <source>
        <strain evidence="7">ATCC 9039 / DSM 1715 / NCIMB 8712</strain>
    </source>
</reference>
<dbReference type="HOGENOM" id="CLU_006714_2_3_5"/>
<keyword evidence="3" id="KW-0411">Iron-sulfur</keyword>
<dbReference type="RefSeq" id="WP_012383914.1">
    <property type="nucleotide sequence ID" value="NC_010581.1"/>
</dbReference>